<organism evidence="2 3">
    <name type="scientific">Deinococcus humi</name>
    <dbReference type="NCBI Taxonomy" id="662880"/>
    <lineage>
        <taxon>Bacteria</taxon>
        <taxon>Thermotogati</taxon>
        <taxon>Deinococcota</taxon>
        <taxon>Deinococci</taxon>
        <taxon>Deinococcales</taxon>
        <taxon>Deinococcaceae</taxon>
        <taxon>Deinococcus</taxon>
    </lineage>
</organism>
<dbReference type="AlphaFoldDB" id="A0A7W8NFM2"/>
<name>A0A7W8NFM2_9DEIO</name>
<reference evidence="2 3" key="1">
    <citation type="submission" date="2020-08" db="EMBL/GenBank/DDBJ databases">
        <title>Genomic Encyclopedia of Type Strains, Phase IV (KMG-IV): sequencing the most valuable type-strain genomes for metagenomic binning, comparative biology and taxonomic classification.</title>
        <authorList>
            <person name="Goeker M."/>
        </authorList>
    </citation>
    <scope>NUCLEOTIDE SEQUENCE [LARGE SCALE GENOMIC DNA]</scope>
    <source>
        <strain evidence="2 3">DSM 27939</strain>
    </source>
</reference>
<keyword evidence="1" id="KW-1133">Transmembrane helix</keyword>
<evidence type="ECO:0000313" key="2">
    <source>
        <dbReference type="EMBL" id="MBB5363870.1"/>
    </source>
</evidence>
<evidence type="ECO:0000313" key="3">
    <source>
        <dbReference type="Proteomes" id="UP000552709"/>
    </source>
</evidence>
<keyword evidence="3" id="KW-1185">Reference proteome</keyword>
<evidence type="ECO:0000256" key="1">
    <source>
        <dbReference type="SAM" id="Phobius"/>
    </source>
</evidence>
<feature type="transmembrane region" description="Helical" evidence="1">
    <location>
        <begin position="32"/>
        <end position="55"/>
    </location>
</feature>
<dbReference type="RefSeq" id="WP_221284203.1">
    <property type="nucleotide sequence ID" value="NZ_JACHFL010000007.1"/>
</dbReference>
<sequence length="267" mass="28609">MLLAAQHCLTLPQQLATTAADATAQQSLSVPFVPLMVALWEVFATLSGLGCGFLISTQHSLAMLRPLRLVQEALMNPIPNFTCPQAKFRRSRLFSAALLLSLLPVASGAPAVPSFHLCQLMSVPVVQPIFAPIADGRPLEKPLEGVGGRSCSYRIPSPSGPGTPNLEQVRTLVETAFFDSPSTARAALTSDLEMARERKLTNIRKLKGLGDDAFVSEQGESVSIRVVRGRMLMAVNLGKVDATFEARRDVALGLAKQALIRLPAVGK</sequence>
<dbReference type="EMBL" id="JACHFL010000007">
    <property type="protein sequence ID" value="MBB5363870.1"/>
    <property type="molecule type" value="Genomic_DNA"/>
</dbReference>
<proteinExistence type="predicted"/>
<feature type="transmembrane region" description="Helical" evidence="1">
    <location>
        <begin position="93"/>
        <end position="112"/>
    </location>
</feature>
<accession>A0A7W8NFM2</accession>
<dbReference type="Proteomes" id="UP000552709">
    <property type="component" value="Unassembled WGS sequence"/>
</dbReference>
<gene>
    <name evidence="2" type="ORF">HNQ08_002977</name>
</gene>
<keyword evidence="1" id="KW-0812">Transmembrane</keyword>
<comment type="caution">
    <text evidence="2">The sequence shown here is derived from an EMBL/GenBank/DDBJ whole genome shotgun (WGS) entry which is preliminary data.</text>
</comment>
<protein>
    <submittedName>
        <fullName evidence="2">Uncharacterized protein</fullName>
    </submittedName>
</protein>
<keyword evidence="1" id="KW-0472">Membrane</keyword>